<dbReference type="EMBL" id="KV745550">
    <property type="protein sequence ID" value="OCK74135.1"/>
    <property type="molecule type" value="Genomic_DNA"/>
</dbReference>
<name>A0A8E2J9C5_9PEZI</name>
<accession>A0A8E2J9C5</accession>
<reference evidence="2 3" key="1">
    <citation type="journal article" date="2016" name="Nat. Commun.">
        <title>Ectomycorrhizal ecology is imprinted in the genome of the dominant symbiotic fungus Cenococcum geophilum.</title>
        <authorList>
            <consortium name="DOE Joint Genome Institute"/>
            <person name="Peter M."/>
            <person name="Kohler A."/>
            <person name="Ohm R.A."/>
            <person name="Kuo A."/>
            <person name="Krutzmann J."/>
            <person name="Morin E."/>
            <person name="Arend M."/>
            <person name="Barry K.W."/>
            <person name="Binder M."/>
            <person name="Choi C."/>
            <person name="Clum A."/>
            <person name="Copeland A."/>
            <person name="Grisel N."/>
            <person name="Haridas S."/>
            <person name="Kipfer T."/>
            <person name="LaButti K."/>
            <person name="Lindquist E."/>
            <person name="Lipzen A."/>
            <person name="Maire R."/>
            <person name="Meier B."/>
            <person name="Mihaltcheva S."/>
            <person name="Molinier V."/>
            <person name="Murat C."/>
            <person name="Poggeler S."/>
            <person name="Quandt C.A."/>
            <person name="Sperisen C."/>
            <person name="Tritt A."/>
            <person name="Tisserant E."/>
            <person name="Crous P.W."/>
            <person name="Henrissat B."/>
            <person name="Nehls U."/>
            <person name="Egli S."/>
            <person name="Spatafora J.W."/>
            <person name="Grigoriev I.V."/>
            <person name="Martin F.M."/>
        </authorList>
    </citation>
    <scope>NUCLEOTIDE SEQUENCE [LARGE SCALE GENOMIC DNA]</scope>
    <source>
        <strain evidence="2 3">CBS 459.81</strain>
    </source>
</reference>
<keyword evidence="3" id="KW-1185">Reference proteome</keyword>
<evidence type="ECO:0000313" key="3">
    <source>
        <dbReference type="Proteomes" id="UP000250266"/>
    </source>
</evidence>
<dbReference type="AlphaFoldDB" id="A0A8E2J9C5"/>
<sequence>MAPSTASVRPKNGAHRNQGNKNKNKNIPSKEASKRQDKATISSTPESSIPLELQQSLLNIFRTTFTKRLDSDFAPLLQQVKQHLYNRDFSKAFGRIEYLEVYAARWSPSRALGYLQVFNDISDHLLASQKVFNAQNEDSAMRISCLGGGAGAEIVALAGFENLLKQQARNKNECPILSSNKKECMVRTQSFGINAIDIANWSSVVQNLFNCITTAPPLSKYASAATQAANAPLANLESFQVACCQYDLLSADFSELSPLLKDAGLVTLMFTLNELYSTSISHTQKFMLNLTSCVRPGTLLLVVDSPGSYSTVSLNGTERKYPMQWLLDHNLLRNTITATSDDQEEKEIPWEKLVTDESHWFRLPEGLKYPIELENMRYQLHLFRKI</sequence>
<dbReference type="OrthoDB" id="6419443at2759"/>
<gene>
    <name evidence="2" type="ORF">K432DRAFT_210406</name>
</gene>
<organism evidence="2 3">
    <name type="scientific">Lepidopterella palustris CBS 459.81</name>
    <dbReference type="NCBI Taxonomy" id="1314670"/>
    <lineage>
        <taxon>Eukaryota</taxon>
        <taxon>Fungi</taxon>
        <taxon>Dikarya</taxon>
        <taxon>Ascomycota</taxon>
        <taxon>Pezizomycotina</taxon>
        <taxon>Dothideomycetes</taxon>
        <taxon>Pleosporomycetidae</taxon>
        <taxon>Mytilinidiales</taxon>
        <taxon>Argynnaceae</taxon>
        <taxon>Lepidopterella</taxon>
    </lineage>
</organism>
<feature type="region of interest" description="Disordered" evidence="1">
    <location>
        <begin position="1"/>
        <end position="47"/>
    </location>
</feature>
<evidence type="ECO:0008006" key="4">
    <source>
        <dbReference type="Google" id="ProtNLM"/>
    </source>
</evidence>
<proteinExistence type="predicted"/>
<protein>
    <recommendedName>
        <fullName evidence="4">25S rRNA (Uridine(2843)-N(3))-methyltransferase</fullName>
    </recommendedName>
</protein>
<dbReference type="Pfam" id="PF11312">
    <property type="entry name" value="Methyltransf_34"/>
    <property type="match status" value="1"/>
</dbReference>
<dbReference type="Proteomes" id="UP000250266">
    <property type="component" value="Unassembled WGS sequence"/>
</dbReference>
<evidence type="ECO:0000256" key="1">
    <source>
        <dbReference type="SAM" id="MobiDB-lite"/>
    </source>
</evidence>
<feature type="compositionally biased region" description="Polar residues" evidence="1">
    <location>
        <begin position="15"/>
        <end position="27"/>
    </location>
</feature>
<evidence type="ECO:0000313" key="2">
    <source>
        <dbReference type="EMBL" id="OCK74135.1"/>
    </source>
</evidence>
<dbReference type="InterPro" id="IPR021463">
    <property type="entry name" value="Methyltransf_34"/>
</dbReference>